<dbReference type="RefSeq" id="WP_093268756.1">
    <property type="nucleotide sequence ID" value="NZ_FNDD01000001.1"/>
</dbReference>
<sequence length="115" mass="13392">MDWYLLAFKNYLGFHGRSRRKEFWMFVLFDTLIRIVLGLVEHRLQISFLSPVYSLVVFLPYVGVSMRRLHDTERSGWWLLLSLIPVIGTLVLLFFMVLEGTQGDNAYGSAPKHLA</sequence>
<evidence type="ECO:0000313" key="3">
    <source>
        <dbReference type="Proteomes" id="UP000198854"/>
    </source>
</evidence>
<evidence type="ECO:0000256" key="1">
    <source>
        <dbReference type="SAM" id="Phobius"/>
    </source>
</evidence>
<feature type="transmembrane region" description="Helical" evidence="1">
    <location>
        <begin position="76"/>
        <end position="98"/>
    </location>
</feature>
<dbReference type="STRING" id="861298.SAMN04488136_101338"/>
<proteinExistence type="predicted"/>
<dbReference type="PANTHER" id="PTHR34980">
    <property type="entry name" value="INNER MEMBRANE PROTEIN-RELATED-RELATED"/>
    <property type="match status" value="1"/>
</dbReference>
<keyword evidence="1" id="KW-1133">Transmembrane helix</keyword>
<dbReference type="OrthoDB" id="9812349at2"/>
<dbReference type="PANTHER" id="PTHR34980:SF2">
    <property type="entry name" value="INNER MEMBRANE PROTEIN YHAH-RELATED"/>
    <property type="match status" value="1"/>
</dbReference>
<organism evidence="2 3">
    <name type="scientific">Vibrio xiamenensis</name>
    <dbReference type="NCBI Taxonomy" id="861298"/>
    <lineage>
        <taxon>Bacteria</taxon>
        <taxon>Pseudomonadati</taxon>
        <taxon>Pseudomonadota</taxon>
        <taxon>Gammaproteobacteria</taxon>
        <taxon>Vibrionales</taxon>
        <taxon>Vibrionaceae</taxon>
        <taxon>Vibrio</taxon>
    </lineage>
</organism>
<dbReference type="AlphaFoldDB" id="A0A1G7WFK6"/>
<reference evidence="2 3" key="1">
    <citation type="submission" date="2016-10" db="EMBL/GenBank/DDBJ databases">
        <authorList>
            <person name="de Groot N.N."/>
        </authorList>
    </citation>
    <scope>NUCLEOTIDE SEQUENCE [LARGE SCALE GENOMIC DNA]</scope>
    <source>
        <strain evidence="2 3">CGMCC 1.10228</strain>
    </source>
</reference>
<feature type="transmembrane region" description="Helical" evidence="1">
    <location>
        <begin position="46"/>
        <end position="64"/>
    </location>
</feature>
<accession>A0A1G7WFK6</accession>
<feature type="transmembrane region" description="Helical" evidence="1">
    <location>
        <begin position="23"/>
        <end position="40"/>
    </location>
</feature>
<dbReference type="EMBL" id="FNDD01000001">
    <property type="protein sequence ID" value="SDG69960.1"/>
    <property type="molecule type" value="Genomic_DNA"/>
</dbReference>
<keyword evidence="1" id="KW-0812">Transmembrane</keyword>
<dbReference type="Pfam" id="PF05656">
    <property type="entry name" value="DUF805"/>
    <property type="match status" value="1"/>
</dbReference>
<gene>
    <name evidence="2" type="ORF">SAMN04488136_101338</name>
</gene>
<keyword evidence="1" id="KW-0472">Membrane</keyword>
<keyword evidence="3" id="KW-1185">Reference proteome</keyword>
<dbReference type="InterPro" id="IPR008523">
    <property type="entry name" value="DUF805"/>
</dbReference>
<evidence type="ECO:0000313" key="2">
    <source>
        <dbReference type="EMBL" id="SDG69960.1"/>
    </source>
</evidence>
<protein>
    <submittedName>
        <fullName evidence="2">Uncharacterized membrane protein YhaH, DUF805 family</fullName>
    </submittedName>
</protein>
<dbReference type="Proteomes" id="UP000198854">
    <property type="component" value="Unassembled WGS sequence"/>
</dbReference>
<name>A0A1G7WFK6_9VIBR</name>
<dbReference type="GO" id="GO:0005886">
    <property type="term" value="C:plasma membrane"/>
    <property type="evidence" value="ECO:0007669"/>
    <property type="project" value="TreeGrafter"/>
</dbReference>